<protein>
    <recommendedName>
        <fullName evidence="3">C2H2-type domain-containing protein</fullName>
    </recommendedName>
</protein>
<evidence type="ECO:0000256" key="2">
    <source>
        <dbReference type="SAM" id="MobiDB-lite"/>
    </source>
</evidence>
<dbReference type="GO" id="GO:0008270">
    <property type="term" value="F:zinc ion binding"/>
    <property type="evidence" value="ECO:0007669"/>
    <property type="project" value="UniProtKB-KW"/>
</dbReference>
<gene>
    <name evidence="4" type="ORF">ZYGR_0AF01360</name>
</gene>
<dbReference type="OrthoDB" id="7295497at2759"/>
<feature type="compositionally biased region" description="Low complexity" evidence="2">
    <location>
        <begin position="278"/>
        <end position="305"/>
    </location>
</feature>
<evidence type="ECO:0000256" key="1">
    <source>
        <dbReference type="PROSITE-ProRule" id="PRU00042"/>
    </source>
</evidence>
<dbReference type="PROSITE" id="PS50157">
    <property type="entry name" value="ZINC_FINGER_C2H2_2"/>
    <property type="match status" value="1"/>
</dbReference>
<name>A0A1Q3A7F5_ZYGRO</name>
<dbReference type="AlphaFoldDB" id="A0A1Q3A7F5"/>
<evidence type="ECO:0000259" key="3">
    <source>
        <dbReference type="PROSITE" id="PS50157"/>
    </source>
</evidence>
<accession>A0A1Q3A7F5</accession>
<keyword evidence="1" id="KW-0479">Metal-binding</keyword>
<dbReference type="EMBL" id="BDGX01000032">
    <property type="protein sequence ID" value="GAV51665.1"/>
    <property type="molecule type" value="Genomic_DNA"/>
</dbReference>
<evidence type="ECO:0000313" key="5">
    <source>
        <dbReference type="Proteomes" id="UP000187013"/>
    </source>
</evidence>
<organism evidence="4 5">
    <name type="scientific">Zygosaccharomyces rouxii</name>
    <dbReference type="NCBI Taxonomy" id="4956"/>
    <lineage>
        <taxon>Eukaryota</taxon>
        <taxon>Fungi</taxon>
        <taxon>Dikarya</taxon>
        <taxon>Ascomycota</taxon>
        <taxon>Saccharomycotina</taxon>
        <taxon>Saccharomycetes</taxon>
        <taxon>Saccharomycetales</taxon>
        <taxon>Saccharomycetaceae</taxon>
        <taxon>Zygosaccharomyces</taxon>
    </lineage>
</organism>
<feature type="compositionally biased region" description="Low complexity" evidence="2">
    <location>
        <begin position="317"/>
        <end position="336"/>
    </location>
</feature>
<comment type="caution">
    <text evidence="4">The sequence shown here is derived from an EMBL/GenBank/DDBJ whole genome shotgun (WGS) entry which is preliminary data.</text>
</comment>
<keyword evidence="1" id="KW-0862">Zinc</keyword>
<reference evidence="4 5" key="1">
    <citation type="submission" date="2016-08" db="EMBL/GenBank/DDBJ databases">
        <title>Draft genome sequence of allopolyploid Zygosaccharomyces rouxii.</title>
        <authorList>
            <person name="Watanabe J."/>
            <person name="Uehara K."/>
            <person name="Mogi Y."/>
            <person name="Tsukioka Y."/>
        </authorList>
    </citation>
    <scope>NUCLEOTIDE SEQUENCE [LARGE SCALE GENOMIC DNA]</scope>
    <source>
        <strain evidence="4 5">NBRC 110957</strain>
    </source>
</reference>
<sequence length="435" mass="49605">MTSTELDLKRTLTDVLEDELYNINYHGQNSRRNVLGLSLPAEFDETMLNGEFWNQQQQDQQDQQIDWNQSQDENNIFNKYADPSLTTTSSHLKNDDNNVSTTPVQGTVNLNNVMKVSNPFLNMRYQIPYDVKITNDYHDEADSIYSPQADEDPIGFDGFNNPKMQWPLQDNNMALSNEDARMIFDHEFAADDDDLSDEDDDEEGEEDRNQKVFDACDFVDGTKVFGAQDTSDQAIMEDEDDDLIDEDELYEPSIRNGRKESVVTTPQPTAVVEPSPPTTTSKSLSPSTPSDSFNNTNNNNNNNNNSRSRRRLPMADNNTNNNNSPSVGNHQNSSSSNNGEIYTCLILNNITRQPCSAQFSRSYDLTRHQNTIHAKKKTVFRCSECIRMLGHDGYQKTFSRLDALTRHIKSKHENLSLEQRQEVTKYAKENIGYVV</sequence>
<feature type="domain" description="C2H2-type" evidence="3">
    <location>
        <begin position="342"/>
        <end position="378"/>
    </location>
</feature>
<feature type="region of interest" description="Disordered" evidence="2">
    <location>
        <begin position="251"/>
        <end position="336"/>
    </location>
</feature>
<feature type="compositionally biased region" description="Polar residues" evidence="2">
    <location>
        <begin position="84"/>
        <end position="102"/>
    </location>
</feature>
<proteinExistence type="predicted"/>
<feature type="region of interest" description="Disordered" evidence="2">
    <location>
        <begin position="80"/>
        <end position="102"/>
    </location>
</feature>
<evidence type="ECO:0000313" key="4">
    <source>
        <dbReference type="EMBL" id="GAV51665.1"/>
    </source>
</evidence>
<keyword evidence="1" id="KW-0863">Zinc-finger</keyword>
<feature type="region of interest" description="Disordered" evidence="2">
    <location>
        <begin position="190"/>
        <end position="210"/>
    </location>
</feature>
<dbReference type="Proteomes" id="UP000187013">
    <property type="component" value="Unassembled WGS sequence"/>
</dbReference>
<dbReference type="Gene3D" id="3.30.160.60">
    <property type="entry name" value="Classic Zinc Finger"/>
    <property type="match status" value="1"/>
</dbReference>
<dbReference type="InterPro" id="IPR013087">
    <property type="entry name" value="Znf_C2H2_type"/>
</dbReference>
<feature type="compositionally biased region" description="Acidic residues" evidence="2">
    <location>
        <begin position="190"/>
        <end position="206"/>
    </location>
</feature>